<dbReference type="OrthoDB" id="3785340at2"/>
<evidence type="ECO:0000313" key="3">
    <source>
        <dbReference type="Proteomes" id="UP000320209"/>
    </source>
</evidence>
<gene>
    <name evidence="2" type="ORF">FB381_0077</name>
</gene>
<evidence type="ECO:0000313" key="2">
    <source>
        <dbReference type="EMBL" id="TQL66228.1"/>
    </source>
</evidence>
<reference evidence="2 3" key="1">
    <citation type="submission" date="2019-06" db="EMBL/GenBank/DDBJ databases">
        <title>Sequencing the genomes of 1000 actinobacteria strains.</title>
        <authorList>
            <person name="Klenk H.-P."/>
        </authorList>
    </citation>
    <scope>NUCLEOTIDE SEQUENCE [LARGE SCALE GENOMIC DNA]</scope>
    <source>
        <strain evidence="2 3">DSM 25218</strain>
    </source>
</reference>
<evidence type="ECO:0000256" key="1">
    <source>
        <dbReference type="SAM" id="MobiDB-lite"/>
    </source>
</evidence>
<protein>
    <recommendedName>
        <fullName evidence="4">Lipoprotein LpqN</fullName>
    </recommendedName>
</protein>
<name>A0A543A0V7_9ACTN</name>
<organism evidence="2 3">
    <name type="scientific">Nocardioides albertanoniae</name>
    <dbReference type="NCBI Taxonomy" id="1175486"/>
    <lineage>
        <taxon>Bacteria</taxon>
        <taxon>Bacillati</taxon>
        <taxon>Actinomycetota</taxon>
        <taxon>Actinomycetes</taxon>
        <taxon>Propionibacteriales</taxon>
        <taxon>Nocardioidaceae</taxon>
        <taxon>Nocardioides</taxon>
    </lineage>
</organism>
<dbReference type="AlphaFoldDB" id="A0A543A0V7"/>
<dbReference type="Proteomes" id="UP000320209">
    <property type="component" value="Unassembled WGS sequence"/>
</dbReference>
<feature type="region of interest" description="Disordered" evidence="1">
    <location>
        <begin position="1"/>
        <end position="37"/>
    </location>
</feature>
<evidence type="ECO:0008006" key="4">
    <source>
        <dbReference type="Google" id="ProtNLM"/>
    </source>
</evidence>
<comment type="caution">
    <text evidence="2">The sequence shown here is derived from an EMBL/GenBank/DDBJ whole genome shotgun (WGS) entry which is preliminary data.</text>
</comment>
<dbReference type="RefSeq" id="WP_141778453.1">
    <property type="nucleotide sequence ID" value="NZ_VFOV01000001.1"/>
</dbReference>
<proteinExistence type="predicted"/>
<sequence length="187" mass="20104">MGLAVAGCGTNDRPETKPTSGGSTAESSPTPTRPTVPADWKAASAKVAQLHVPPAWGIDSYADQAQTMIAPENKVGLSPGSGEIMADAYGADGDLEKATEGLAKLVNHQLKKDSSLTKLERLPDETINGTLFYHFRAETEYAWQDHYGTVAPTREQVTVTWRFNKSDIDRKGADALIAPIMATYEVL</sequence>
<keyword evidence="3" id="KW-1185">Reference proteome</keyword>
<feature type="compositionally biased region" description="Polar residues" evidence="1">
    <location>
        <begin position="17"/>
        <end position="30"/>
    </location>
</feature>
<dbReference type="EMBL" id="VFOV01000001">
    <property type="protein sequence ID" value="TQL66228.1"/>
    <property type="molecule type" value="Genomic_DNA"/>
</dbReference>
<accession>A0A543A0V7</accession>